<dbReference type="EMBL" id="MK101347">
    <property type="protein sequence ID" value="QCQ84192.1"/>
    <property type="molecule type" value="Genomic_DNA"/>
</dbReference>
<organism evidence="1">
    <name type="scientific">White sturgeon adenovirus 1</name>
    <dbReference type="NCBI Taxonomy" id="2580388"/>
    <lineage>
        <taxon>Viruses</taxon>
        <taxon>Varidnaviria</taxon>
        <taxon>Bamfordvirae</taxon>
        <taxon>Preplasmiviricota</taxon>
        <taxon>Polisuviricotina</taxon>
        <taxon>Pharingeaviricetes</taxon>
        <taxon>Rowavirales</taxon>
        <taxon>Adenoviridae</taxon>
        <taxon>Ichtadenovirus</taxon>
        <taxon>Ichtadenovirus acipenseris</taxon>
        <taxon>Sturgeon ichtadenovirus A</taxon>
    </lineage>
</organism>
<dbReference type="KEGG" id="vg:80527969"/>
<evidence type="ECO:0000313" key="2">
    <source>
        <dbReference type="Proteomes" id="UP000318653"/>
    </source>
</evidence>
<evidence type="ECO:0000313" key="1">
    <source>
        <dbReference type="EMBL" id="QCQ84192.1"/>
    </source>
</evidence>
<dbReference type="GeneID" id="80527969"/>
<reference evidence="1" key="1">
    <citation type="journal article" date="2019" name="Infect. Genet. Evol.">
        <title>Unconventional gene arrangement and content revealed by full genome analysis of the white sturgeon adenovirus, the single member of the genus Ichtadenovirus.</title>
        <authorList>
            <person name="Doszpoly A."/>
            <person name="Harrach B."/>
            <person name="LaPatra S."/>
            <person name="Benko M."/>
        </authorList>
    </citation>
    <scope>NUCLEOTIDE SEQUENCE</scope>
    <source>
        <strain evidence="1">WSAdV1/1996</strain>
    </source>
</reference>
<protein>
    <submittedName>
        <fullName evidence="1">ORF11</fullName>
    </submittedName>
</protein>
<dbReference type="RefSeq" id="YP_010790564.1">
    <property type="nucleotide sequence ID" value="NC_075448.1"/>
</dbReference>
<name>A0A4P8PIR6_9ADEN</name>
<accession>A0A4P8PIR6</accession>
<proteinExistence type="predicted"/>
<sequence length="89" mass="11130">MDLWYEMHAQRVRKQKVFEREHLQRLESLRDSTRLQHVKHCFHCKYFIHEDGRSRWWQPEPNDPSPEEILKNRMVSQTLLYFEPLKVYC</sequence>
<keyword evidence="2" id="KW-1185">Reference proteome</keyword>
<dbReference type="Proteomes" id="UP000318653">
    <property type="component" value="Segment"/>
</dbReference>